<keyword evidence="14" id="KW-1185">Reference proteome</keyword>
<evidence type="ECO:0000256" key="3">
    <source>
        <dbReference type="ARBA" id="ARBA00022475"/>
    </source>
</evidence>
<evidence type="ECO:0000256" key="9">
    <source>
        <dbReference type="ARBA" id="ARBA00029829"/>
    </source>
</evidence>
<evidence type="ECO:0000256" key="7">
    <source>
        <dbReference type="ARBA" id="ARBA00023136"/>
    </source>
</evidence>
<evidence type="ECO:0000256" key="5">
    <source>
        <dbReference type="ARBA" id="ARBA00022989"/>
    </source>
</evidence>
<evidence type="ECO:0000256" key="1">
    <source>
        <dbReference type="ARBA" id="ARBA00004167"/>
    </source>
</evidence>
<accession>A0A8J3X2Z9</accession>
<evidence type="ECO:0000313" key="13">
    <source>
        <dbReference type="EMBL" id="GII22383.1"/>
    </source>
</evidence>
<feature type="domain" description="Anti-sigma K factor RskA C-terminal" evidence="12">
    <location>
        <begin position="103"/>
        <end position="240"/>
    </location>
</feature>
<evidence type="ECO:0000259" key="12">
    <source>
        <dbReference type="Pfam" id="PF10099"/>
    </source>
</evidence>
<keyword evidence="6" id="KW-0805">Transcription regulation</keyword>
<keyword evidence="3" id="KW-1003">Cell membrane</keyword>
<evidence type="ECO:0000313" key="14">
    <source>
        <dbReference type="Proteomes" id="UP000599074"/>
    </source>
</evidence>
<dbReference type="PANTHER" id="PTHR37461">
    <property type="entry name" value="ANTI-SIGMA-K FACTOR RSKA"/>
    <property type="match status" value="1"/>
</dbReference>
<dbReference type="Gene3D" id="1.10.10.1320">
    <property type="entry name" value="Anti-sigma factor, zinc-finger domain"/>
    <property type="match status" value="1"/>
</dbReference>
<dbReference type="RefSeq" id="WP_168114413.1">
    <property type="nucleotide sequence ID" value="NZ_BOON01000018.1"/>
</dbReference>
<evidence type="ECO:0000256" key="11">
    <source>
        <dbReference type="SAM" id="Phobius"/>
    </source>
</evidence>
<evidence type="ECO:0000256" key="8">
    <source>
        <dbReference type="ARBA" id="ARBA00023163"/>
    </source>
</evidence>
<dbReference type="Pfam" id="PF10099">
    <property type="entry name" value="RskA_C"/>
    <property type="match status" value="1"/>
</dbReference>
<proteinExistence type="predicted"/>
<keyword evidence="4 11" id="KW-0812">Transmembrane</keyword>
<comment type="caution">
    <text evidence="13">The sequence shown here is derived from an EMBL/GenBank/DDBJ whole genome shotgun (WGS) entry which is preliminary data.</text>
</comment>
<dbReference type="AlphaFoldDB" id="A0A8J3X2Z9"/>
<dbReference type="GO" id="GO:0016989">
    <property type="term" value="F:sigma factor antagonist activity"/>
    <property type="evidence" value="ECO:0007669"/>
    <property type="project" value="TreeGrafter"/>
</dbReference>
<evidence type="ECO:0000256" key="6">
    <source>
        <dbReference type="ARBA" id="ARBA00023015"/>
    </source>
</evidence>
<dbReference type="EMBL" id="BOON01000018">
    <property type="protein sequence ID" value="GII22383.1"/>
    <property type="molecule type" value="Genomic_DNA"/>
</dbReference>
<dbReference type="GO" id="GO:0006417">
    <property type="term" value="P:regulation of translation"/>
    <property type="evidence" value="ECO:0007669"/>
    <property type="project" value="TreeGrafter"/>
</dbReference>
<dbReference type="InterPro" id="IPR018764">
    <property type="entry name" value="RskA_C"/>
</dbReference>
<evidence type="ECO:0000256" key="4">
    <source>
        <dbReference type="ARBA" id="ARBA00022692"/>
    </source>
</evidence>
<feature type="transmembrane region" description="Helical" evidence="11">
    <location>
        <begin position="102"/>
        <end position="121"/>
    </location>
</feature>
<name>A0A8J3X2Z9_9ACTN</name>
<dbReference type="PANTHER" id="PTHR37461:SF1">
    <property type="entry name" value="ANTI-SIGMA-K FACTOR RSKA"/>
    <property type="match status" value="1"/>
</dbReference>
<keyword evidence="7 11" id="KW-0472">Membrane</keyword>
<evidence type="ECO:0000256" key="10">
    <source>
        <dbReference type="ARBA" id="ARBA00030803"/>
    </source>
</evidence>
<reference evidence="13" key="1">
    <citation type="submission" date="2021-01" db="EMBL/GenBank/DDBJ databases">
        <title>Whole genome shotgun sequence of Planosporangium mesophilum NBRC 109066.</title>
        <authorList>
            <person name="Komaki H."/>
            <person name="Tamura T."/>
        </authorList>
    </citation>
    <scope>NUCLEOTIDE SEQUENCE</scope>
    <source>
        <strain evidence="13">NBRC 109066</strain>
    </source>
</reference>
<evidence type="ECO:0000256" key="2">
    <source>
        <dbReference type="ARBA" id="ARBA00004236"/>
    </source>
</evidence>
<organism evidence="13 14">
    <name type="scientific">Planosporangium mesophilum</name>
    <dbReference type="NCBI Taxonomy" id="689768"/>
    <lineage>
        <taxon>Bacteria</taxon>
        <taxon>Bacillati</taxon>
        <taxon>Actinomycetota</taxon>
        <taxon>Actinomycetes</taxon>
        <taxon>Micromonosporales</taxon>
        <taxon>Micromonosporaceae</taxon>
        <taxon>Planosporangium</taxon>
    </lineage>
</organism>
<sequence length="248" mass="25829">MARNSGAGDIHALAGAYALDALDDLERATFARHAAECEVCALEVAELQETVGRMAQSNWSVPPPRLRAAVLAEAARTRQVGNRRSDDGPGTGAAARWRRRTAMAVAAGILAAGGGVATWALTQQQVRDEHARVVAEQERSRRISEVLSAPDARLTRQGNVTVVMSASRDTGVVVLDDLSDPGPTQAYELWAGRGGQMSKVGLLGPGERAGTVLVTDMAGADTLGVSKEPAGGSQRPTEGSIVALVTLA</sequence>
<keyword evidence="5 11" id="KW-1133">Transmembrane helix</keyword>
<protein>
    <recommendedName>
        <fullName evidence="10">Regulator of SigK</fullName>
    </recommendedName>
    <alternativeName>
        <fullName evidence="9">Sigma-K anti-sigma factor RskA</fullName>
    </alternativeName>
</protein>
<keyword evidence="8" id="KW-0804">Transcription</keyword>
<comment type="subcellular location">
    <subcellularLocation>
        <location evidence="2">Cell membrane</location>
    </subcellularLocation>
    <subcellularLocation>
        <location evidence="1">Membrane</location>
        <topology evidence="1">Single-pass membrane protein</topology>
    </subcellularLocation>
</comment>
<dbReference type="Proteomes" id="UP000599074">
    <property type="component" value="Unassembled WGS sequence"/>
</dbReference>
<dbReference type="GO" id="GO:0005886">
    <property type="term" value="C:plasma membrane"/>
    <property type="evidence" value="ECO:0007669"/>
    <property type="project" value="UniProtKB-SubCell"/>
</dbReference>
<dbReference type="InterPro" id="IPR041916">
    <property type="entry name" value="Anti_sigma_zinc_sf"/>
</dbReference>
<gene>
    <name evidence="13" type="ORF">Pme01_19800</name>
</gene>
<dbReference type="InterPro" id="IPR051474">
    <property type="entry name" value="Anti-sigma-K/W_factor"/>
</dbReference>